<name>A0A023DY04_9PROT</name>
<keyword evidence="2" id="KW-1185">Reference proteome</keyword>
<protein>
    <submittedName>
        <fullName evidence="1">Uncharacterized protein</fullName>
    </submittedName>
</protein>
<reference evidence="1 2" key="1">
    <citation type="journal article" date="2014" name="FEMS Microbiol. Lett.">
        <title>Draft genome sequences of three Holospora species (Holospora obtusa, Holospora undulata, and Holospora elegans), endonuclear symbiotic bacteria of the ciliate Paramecium caudatum.</title>
        <authorList>
            <person name="Dohra H."/>
            <person name="Tanaka K."/>
            <person name="Suzuki T."/>
            <person name="Fujishima M."/>
            <person name="Suzuki H."/>
        </authorList>
    </citation>
    <scope>NUCLEOTIDE SEQUENCE [LARGE SCALE GENOMIC DNA]</scope>
    <source>
        <strain evidence="1 2">E1</strain>
    </source>
</reference>
<dbReference type="RefSeq" id="WP_035543499.1">
    <property type="nucleotide sequence ID" value="NZ_BAUP01000033.1"/>
</dbReference>
<organism evidence="1 2">
    <name type="scientific">Holospora elegans E1</name>
    <dbReference type="NCBI Taxonomy" id="1427503"/>
    <lineage>
        <taxon>Bacteria</taxon>
        <taxon>Pseudomonadati</taxon>
        <taxon>Pseudomonadota</taxon>
        <taxon>Alphaproteobacteria</taxon>
        <taxon>Holosporales</taxon>
        <taxon>Holosporaceae</taxon>
        <taxon>Holospora</taxon>
    </lineage>
</organism>
<dbReference type="AlphaFoldDB" id="A0A023DY04"/>
<dbReference type="Proteomes" id="UP000024842">
    <property type="component" value="Unassembled WGS sequence"/>
</dbReference>
<evidence type="ECO:0000313" key="1">
    <source>
        <dbReference type="EMBL" id="GAJ45835.1"/>
    </source>
</evidence>
<proteinExistence type="predicted"/>
<evidence type="ECO:0000313" key="2">
    <source>
        <dbReference type="Proteomes" id="UP000024842"/>
    </source>
</evidence>
<dbReference type="EMBL" id="BAUP01000033">
    <property type="protein sequence ID" value="GAJ45835.1"/>
    <property type="molecule type" value="Genomic_DNA"/>
</dbReference>
<gene>
    <name evidence="1" type="ORF">HE1_00145</name>
</gene>
<accession>A0A023DY04</accession>
<sequence length="133" mass="15278">MFNAIGMLSYAQKNLEEFSSSYLRGALKVLLRSSSTDDVEKKMSNVAVKEMSEKFSDLSQDDQDKMLKTMKVLSALPQDYEDEQLDEILKENGIQKEDFQKIIEEVDSSSLPSTMNSDVEVFIWKKLHDNLKK</sequence>
<comment type="caution">
    <text evidence="1">The sequence shown here is derived from an EMBL/GenBank/DDBJ whole genome shotgun (WGS) entry which is preliminary data.</text>
</comment>